<keyword evidence="2" id="KW-1185">Reference proteome</keyword>
<accession>A1ZD29</accession>
<dbReference type="Proteomes" id="UP000004095">
    <property type="component" value="Unassembled WGS sequence"/>
</dbReference>
<sequence>MEYPHAVVFPELYQNNAYFIDEQRTYEVAIVLADNTTVYIDEAQRELLAKILQSVKLSLLKAKVINVENFDPTAPPQLIFLSEKVISFGVDLSSYGHLLNAEKYQVTPLKEHQYIMADTLGEIAEDKQKKIQLWQGLKQMFG</sequence>
<dbReference type="OrthoDB" id="824384at2"/>
<comment type="caution">
    <text evidence="1">The sequence shown here is derived from an EMBL/GenBank/DDBJ whole genome shotgun (WGS) entry which is preliminary data.</text>
</comment>
<dbReference type="RefSeq" id="WP_002693276.1">
    <property type="nucleotide sequence ID" value="NZ_AAWS01000002.1"/>
</dbReference>
<organism evidence="1 2">
    <name type="scientific">Microscilla marina ATCC 23134</name>
    <dbReference type="NCBI Taxonomy" id="313606"/>
    <lineage>
        <taxon>Bacteria</taxon>
        <taxon>Pseudomonadati</taxon>
        <taxon>Bacteroidota</taxon>
        <taxon>Cytophagia</taxon>
        <taxon>Cytophagales</taxon>
        <taxon>Microscillaceae</taxon>
        <taxon>Microscilla</taxon>
    </lineage>
</organism>
<evidence type="ECO:0000313" key="1">
    <source>
        <dbReference type="EMBL" id="EAY31568.1"/>
    </source>
</evidence>
<name>A1ZD29_MICM2</name>
<dbReference type="EMBL" id="AAWS01000002">
    <property type="protein sequence ID" value="EAY31568.1"/>
    <property type="molecule type" value="Genomic_DNA"/>
</dbReference>
<evidence type="ECO:0008006" key="3">
    <source>
        <dbReference type="Google" id="ProtNLM"/>
    </source>
</evidence>
<evidence type="ECO:0000313" key="2">
    <source>
        <dbReference type="Proteomes" id="UP000004095"/>
    </source>
</evidence>
<dbReference type="AlphaFoldDB" id="A1ZD29"/>
<protein>
    <recommendedName>
        <fullName evidence="3">DNA polymerase III psi subunit</fullName>
    </recommendedName>
</protein>
<proteinExistence type="predicted"/>
<gene>
    <name evidence="1" type="ORF">M23134_05074</name>
</gene>
<reference evidence="1 2" key="1">
    <citation type="submission" date="2007-01" db="EMBL/GenBank/DDBJ databases">
        <authorList>
            <person name="Haygood M."/>
            <person name="Podell S."/>
            <person name="Anderson C."/>
            <person name="Hopkinson B."/>
            <person name="Roe K."/>
            <person name="Barbeau K."/>
            <person name="Gaasterland T."/>
            <person name="Ferriera S."/>
            <person name="Johnson J."/>
            <person name="Kravitz S."/>
            <person name="Beeson K."/>
            <person name="Sutton G."/>
            <person name="Rogers Y.-H."/>
            <person name="Friedman R."/>
            <person name="Frazier M."/>
            <person name="Venter J.C."/>
        </authorList>
    </citation>
    <scope>NUCLEOTIDE SEQUENCE [LARGE SCALE GENOMIC DNA]</scope>
    <source>
        <strain evidence="1 2">ATCC 23134</strain>
    </source>
</reference>